<sequence>SLKQKDIKKWKIKFQINKKFVIVSVTLFYDSFTKVQTHEKRIIIDFIYVQRKIFSSCKNDKNNECNYVKDNVRVIYGMQLSSDDLENNKIRSLC</sequence>
<evidence type="ECO:0000313" key="2">
    <source>
        <dbReference type="Proteomes" id="UP000023152"/>
    </source>
</evidence>
<evidence type="ECO:0000313" key="1">
    <source>
        <dbReference type="EMBL" id="ETO03669.1"/>
    </source>
</evidence>
<organism evidence="1 2">
    <name type="scientific">Reticulomyxa filosa</name>
    <dbReference type="NCBI Taxonomy" id="46433"/>
    <lineage>
        <taxon>Eukaryota</taxon>
        <taxon>Sar</taxon>
        <taxon>Rhizaria</taxon>
        <taxon>Retaria</taxon>
        <taxon>Foraminifera</taxon>
        <taxon>Monothalamids</taxon>
        <taxon>Reticulomyxidae</taxon>
        <taxon>Reticulomyxa</taxon>
    </lineage>
</organism>
<dbReference type="AlphaFoldDB" id="X6LPV6"/>
<keyword evidence="2" id="KW-1185">Reference proteome</keyword>
<protein>
    <submittedName>
        <fullName evidence="1">Uncharacterized protein</fullName>
    </submittedName>
</protein>
<comment type="caution">
    <text evidence="1">The sequence shown here is derived from an EMBL/GenBank/DDBJ whole genome shotgun (WGS) entry which is preliminary data.</text>
</comment>
<name>X6LPV6_RETFI</name>
<reference evidence="1 2" key="1">
    <citation type="journal article" date="2013" name="Curr. Biol.">
        <title>The Genome of the Foraminiferan Reticulomyxa filosa.</title>
        <authorList>
            <person name="Glockner G."/>
            <person name="Hulsmann N."/>
            <person name="Schleicher M."/>
            <person name="Noegel A.A."/>
            <person name="Eichinger L."/>
            <person name="Gallinger C."/>
            <person name="Pawlowski J."/>
            <person name="Sierra R."/>
            <person name="Euteneuer U."/>
            <person name="Pillet L."/>
            <person name="Moustafa A."/>
            <person name="Platzer M."/>
            <person name="Groth M."/>
            <person name="Szafranski K."/>
            <person name="Schliwa M."/>
        </authorList>
    </citation>
    <scope>NUCLEOTIDE SEQUENCE [LARGE SCALE GENOMIC DNA]</scope>
</reference>
<gene>
    <name evidence="1" type="ORF">RFI_33733</name>
</gene>
<dbReference type="EMBL" id="ASPP01032702">
    <property type="protein sequence ID" value="ETO03669.1"/>
    <property type="molecule type" value="Genomic_DNA"/>
</dbReference>
<dbReference type="Proteomes" id="UP000023152">
    <property type="component" value="Unassembled WGS sequence"/>
</dbReference>
<accession>X6LPV6</accession>
<proteinExistence type="predicted"/>
<feature type="non-terminal residue" evidence="1">
    <location>
        <position position="1"/>
    </location>
</feature>